<comment type="caution">
    <text evidence="1">The sequence shown here is derived from an EMBL/GenBank/DDBJ whole genome shotgun (WGS) entry which is preliminary data.</text>
</comment>
<proteinExistence type="predicted"/>
<reference evidence="1" key="1">
    <citation type="submission" date="2021-05" db="EMBL/GenBank/DDBJ databases">
        <authorList>
            <person name="Pietrasiak N."/>
            <person name="Ward R."/>
            <person name="Stajich J.E."/>
            <person name="Kurbessoian T."/>
        </authorList>
    </citation>
    <scope>NUCLEOTIDE SEQUENCE</scope>
    <source>
        <strain evidence="1">HA4357-MV3</strain>
    </source>
</reference>
<organism evidence="1 2">
    <name type="scientific">Pelatocladus maniniholoensis HA4357-MV3</name>
    <dbReference type="NCBI Taxonomy" id="1117104"/>
    <lineage>
        <taxon>Bacteria</taxon>
        <taxon>Bacillati</taxon>
        <taxon>Cyanobacteriota</taxon>
        <taxon>Cyanophyceae</taxon>
        <taxon>Nostocales</taxon>
        <taxon>Nostocaceae</taxon>
        <taxon>Pelatocladus</taxon>
    </lineage>
</organism>
<evidence type="ECO:0000313" key="1">
    <source>
        <dbReference type="EMBL" id="MBW4431416.1"/>
    </source>
</evidence>
<dbReference type="AlphaFoldDB" id="A0A9E3H6C6"/>
<evidence type="ECO:0000313" key="2">
    <source>
        <dbReference type="Proteomes" id="UP000813215"/>
    </source>
</evidence>
<reference evidence="1" key="2">
    <citation type="journal article" date="2022" name="Microbiol. Resour. Announc.">
        <title>Metagenome Sequencing to Explore Phylogenomics of Terrestrial Cyanobacteria.</title>
        <authorList>
            <person name="Ward R.D."/>
            <person name="Stajich J.E."/>
            <person name="Johansen J.R."/>
            <person name="Huntemann M."/>
            <person name="Clum A."/>
            <person name="Foster B."/>
            <person name="Foster B."/>
            <person name="Roux S."/>
            <person name="Palaniappan K."/>
            <person name="Varghese N."/>
            <person name="Mukherjee S."/>
            <person name="Reddy T.B.K."/>
            <person name="Daum C."/>
            <person name="Copeland A."/>
            <person name="Chen I.A."/>
            <person name="Ivanova N.N."/>
            <person name="Kyrpides N.C."/>
            <person name="Shapiro N."/>
            <person name="Eloe-Fadrosh E.A."/>
            <person name="Pietrasiak N."/>
        </authorList>
    </citation>
    <scope>NUCLEOTIDE SEQUENCE</scope>
    <source>
        <strain evidence="1">HA4357-MV3</strain>
    </source>
</reference>
<accession>A0A9E3H6C6</accession>
<dbReference type="EMBL" id="JAHHHW010000069">
    <property type="protein sequence ID" value="MBW4431416.1"/>
    <property type="molecule type" value="Genomic_DNA"/>
</dbReference>
<dbReference type="Proteomes" id="UP000813215">
    <property type="component" value="Unassembled WGS sequence"/>
</dbReference>
<gene>
    <name evidence="1" type="ORF">KME28_06720</name>
</gene>
<sequence>MEFRNDNLFTFFALKRSGHHAVMVWLAYHFQLPIFVLNNIKPYTDPYLTSAFNNNWDKESDWLVHIDSENMEQIRNVYKHCLMISVQDFNITNLKDKRDFIWEREKTIGESLNFYNILFLRDPFNMLASRLYKPGLVPKLIDNAEILDTWEIYAEEYLGITNFLKSKISVNYNLWFSSIEYRKQLSAQFKLPFADAGLNVVPKASGGNGSSFDKNFYDGKGNQMKVLERWKHCQKDKVFRESFRERYKLANLYRQIFPLDSELESFMQMIGI</sequence>
<protein>
    <recommendedName>
        <fullName evidence="3">Sulfotransferase family protein</fullName>
    </recommendedName>
</protein>
<evidence type="ECO:0008006" key="3">
    <source>
        <dbReference type="Google" id="ProtNLM"/>
    </source>
</evidence>
<name>A0A9E3H6C6_9NOST</name>